<gene>
    <name evidence="1" type="ORF">OPT61_g2900</name>
</gene>
<organism evidence="1 2">
    <name type="scientific">Boeremia exigua</name>
    <dbReference type="NCBI Taxonomy" id="749465"/>
    <lineage>
        <taxon>Eukaryota</taxon>
        <taxon>Fungi</taxon>
        <taxon>Dikarya</taxon>
        <taxon>Ascomycota</taxon>
        <taxon>Pezizomycotina</taxon>
        <taxon>Dothideomycetes</taxon>
        <taxon>Pleosporomycetidae</taxon>
        <taxon>Pleosporales</taxon>
        <taxon>Pleosporineae</taxon>
        <taxon>Didymellaceae</taxon>
        <taxon>Boeremia</taxon>
    </lineage>
</organism>
<reference evidence="1" key="1">
    <citation type="submission" date="2022-11" db="EMBL/GenBank/DDBJ databases">
        <title>Genome Sequence of Boeremia exigua.</title>
        <authorList>
            <person name="Buettner E."/>
        </authorList>
    </citation>
    <scope>NUCLEOTIDE SEQUENCE</scope>
    <source>
        <strain evidence="1">CU02</strain>
    </source>
</reference>
<evidence type="ECO:0000313" key="1">
    <source>
        <dbReference type="EMBL" id="KAJ8115450.1"/>
    </source>
</evidence>
<dbReference type="EMBL" id="JAPHNI010000139">
    <property type="protein sequence ID" value="KAJ8115450.1"/>
    <property type="molecule type" value="Genomic_DNA"/>
</dbReference>
<proteinExistence type="predicted"/>
<name>A0ACC2IJU8_9PLEO</name>
<evidence type="ECO:0000313" key="2">
    <source>
        <dbReference type="Proteomes" id="UP001153331"/>
    </source>
</evidence>
<dbReference type="Proteomes" id="UP001153331">
    <property type="component" value="Unassembled WGS sequence"/>
</dbReference>
<accession>A0ACC2IJU8</accession>
<keyword evidence="2" id="KW-1185">Reference proteome</keyword>
<comment type="caution">
    <text evidence="1">The sequence shown here is derived from an EMBL/GenBank/DDBJ whole genome shotgun (WGS) entry which is preliminary data.</text>
</comment>
<sequence length="138" mass="15601">MAASRVLVLVYPRSPLFTDSDPEAIRQHILKTLGAKESDVTALYLATWPNITHMVLDICNYSYDFTNAHQVQDIPVTVVYVRGRESPEVTEASADLKNHTNNQIARQHNLRGYDALLPMIDDHRNGKAPVHLNPRDIK</sequence>
<protein>
    <submittedName>
        <fullName evidence="1">Uncharacterized protein</fullName>
    </submittedName>
</protein>